<protein>
    <submittedName>
        <fullName evidence="1">Cysteine-rich receptor-like protein kinase</fullName>
    </submittedName>
</protein>
<keyword evidence="1" id="KW-0808">Transferase</keyword>
<name>A0A392S5M4_9FABA</name>
<comment type="caution">
    <text evidence="1">The sequence shown here is derived from an EMBL/GenBank/DDBJ whole genome shotgun (WGS) entry which is preliminary data.</text>
</comment>
<dbReference type="GO" id="GO:0016301">
    <property type="term" value="F:kinase activity"/>
    <property type="evidence" value="ECO:0007669"/>
    <property type="project" value="UniProtKB-KW"/>
</dbReference>
<evidence type="ECO:0000313" key="2">
    <source>
        <dbReference type="Proteomes" id="UP000265520"/>
    </source>
</evidence>
<dbReference type="EMBL" id="LXQA010326471">
    <property type="protein sequence ID" value="MCI44128.1"/>
    <property type="molecule type" value="Genomic_DNA"/>
</dbReference>
<organism evidence="1 2">
    <name type="scientific">Trifolium medium</name>
    <dbReference type="NCBI Taxonomy" id="97028"/>
    <lineage>
        <taxon>Eukaryota</taxon>
        <taxon>Viridiplantae</taxon>
        <taxon>Streptophyta</taxon>
        <taxon>Embryophyta</taxon>
        <taxon>Tracheophyta</taxon>
        <taxon>Spermatophyta</taxon>
        <taxon>Magnoliopsida</taxon>
        <taxon>eudicotyledons</taxon>
        <taxon>Gunneridae</taxon>
        <taxon>Pentapetalae</taxon>
        <taxon>rosids</taxon>
        <taxon>fabids</taxon>
        <taxon>Fabales</taxon>
        <taxon>Fabaceae</taxon>
        <taxon>Papilionoideae</taxon>
        <taxon>50 kb inversion clade</taxon>
        <taxon>NPAAA clade</taxon>
        <taxon>Hologalegina</taxon>
        <taxon>IRL clade</taxon>
        <taxon>Trifolieae</taxon>
        <taxon>Trifolium</taxon>
    </lineage>
</organism>
<keyword evidence="1" id="KW-0675">Receptor</keyword>
<sequence length="56" mass="6453">MLRYSDRSIFGIMEQIPWFPMETGQSVTEVDQFSRVLGNLMKKLKEKAASSNDSRV</sequence>
<feature type="non-terminal residue" evidence="1">
    <location>
        <position position="56"/>
    </location>
</feature>
<evidence type="ECO:0000313" key="1">
    <source>
        <dbReference type="EMBL" id="MCI44128.1"/>
    </source>
</evidence>
<dbReference type="Proteomes" id="UP000265520">
    <property type="component" value="Unassembled WGS sequence"/>
</dbReference>
<proteinExistence type="predicted"/>
<accession>A0A392S5M4</accession>
<keyword evidence="2" id="KW-1185">Reference proteome</keyword>
<dbReference type="AlphaFoldDB" id="A0A392S5M4"/>
<keyword evidence="1" id="KW-0418">Kinase</keyword>
<reference evidence="1 2" key="1">
    <citation type="journal article" date="2018" name="Front. Plant Sci.">
        <title>Red Clover (Trifolium pratense) and Zigzag Clover (T. medium) - A Picture of Genomic Similarities and Differences.</title>
        <authorList>
            <person name="Dluhosova J."/>
            <person name="Istvanek J."/>
            <person name="Nedelnik J."/>
            <person name="Repkova J."/>
        </authorList>
    </citation>
    <scope>NUCLEOTIDE SEQUENCE [LARGE SCALE GENOMIC DNA]</scope>
    <source>
        <strain evidence="2">cv. 10/8</strain>
        <tissue evidence="1">Leaf</tissue>
    </source>
</reference>